<evidence type="ECO:0000259" key="8">
    <source>
        <dbReference type="Pfam" id="PF08281"/>
    </source>
</evidence>
<dbReference type="InterPro" id="IPR013325">
    <property type="entry name" value="RNA_pol_sigma_r2"/>
</dbReference>
<dbReference type="Gene3D" id="1.10.10.10">
    <property type="entry name" value="Winged helix-like DNA-binding domain superfamily/Winged helix DNA-binding domain"/>
    <property type="match status" value="1"/>
</dbReference>
<dbReference type="InterPro" id="IPR036388">
    <property type="entry name" value="WH-like_DNA-bd_sf"/>
</dbReference>
<evidence type="ECO:0000256" key="4">
    <source>
        <dbReference type="ARBA" id="ARBA00023125"/>
    </source>
</evidence>
<dbReference type="OrthoDB" id="9785675at2"/>
<dbReference type="InterPro" id="IPR014284">
    <property type="entry name" value="RNA_pol_sigma-70_dom"/>
</dbReference>
<dbReference type="GO" id="GO:0006950">
    <property type="term" value="P:response to stress"/>
    <property type="evidence" value="ECO:0007669"/>
    <property type="project" value="UniProtKB-ARBA"/>
</dbReference>
<keyword evidence="2 6" id="KW-0805">Transcription regulation</keyword>
<dbReference type="InterPro" id="IPR013249">
    <property type="entry name" value="RNA_pol_sigma70_r4_t2"/>
</dbReference>
<dbReference type="GO" id="GO:0016987">
    <property type="term" value="F:sigma factor activity"/>
    <property type="evidence" value="ECO:0007669"/>
    <property type="project" value="UniProtKB-KW"/>
</dbReference>
<reference evidence="9 10" key="1">
    <citation type="submission" date="2018-11" db="EMBL/GenBank/DDBJ databases">
        <title>Genome sequence of strain 7197.</title>
        <authorList>
            <person name="Gao J."/>
            <person name="Sun J."/>
        </authorList>
    </citation>
    <scope>NUCLEOTIDE SEQUENCE [LARGE SCALE GENOMIC DNA]</scope>
    <source>
        <strain evidence="9 10">7197</strain>
    </source>
</reference>
<dbReference type="GO" id="GO:0003677">
    <property type="term" value="F:DNA binding"/>
    <property type="evidence" value="ECO:0007669"/>
    <property type="project" value="UniProtKB-KW"/>
</dbReference>
<dbReference type="InterPro" id="IPR013324">
    <property type="entry name" value="RNA_pol_sigma_r3/r4-like"/>
</dbReference>
<gene>
    <name evidence="9" type="ORF">EH198_02740</name>
</gene>
<dbReference type="Pfam" id="PF04542">
    <property type="entry name" value="Sigma70_r2"/>
    <property type="match status" value="1"/>
</dbReference>
<dbReference type="EMBL" id="RQPI01000001">
    <property type="protein sequence ID" value="RQW13865.1"/>
    <property type="molecule type" value="Genomic_DNA"/>
</dbReference>
<dbReference type="NCBIfam" id="TIGR02937">
    <property type="entry name" value="sigma70-ECF"/>
    <property type="match status" value="1"/>
</dbReference>
<keyword evidence="3 6" id="KW-0731">Sigma factor</keyword>
<dbReference type="InterPro" id="IPR000838">
    <property type="entry name" value="RNA_pol_sigma70_ECF_CS"/>
</dbReference>
<evidence type="ECO:0000313" key="9">
    <source>
        <dbReference type="EMBL" id="RQW13865.1"/>
    </source>
</evidence>
<evidence type="ECO:0000256" key="2">
    <source>
        <dbReference type="ARBA" id="ARBA00023015"/>
    </source>
</evidence>
<dbReference type="Pfam" id="PF08281">
    <property type="entry name" value="Sigma70_r4_2"/>
    <property type="match status" value="1"/>
</dbReference>
<evidence type="ECO:0000313" key="10">
    <source>
        <dbReference type="Proteomes" id="UP000282529"/>
    </source>
</evidence>
<evidence type="ECO:0000256" key="3">
    <source>
        <dbReference type="ARBA" id="ARBA00023082"/>
    </source>
</evidence>
<keyword evidence="10" id="KW-1185">Reference proteome</keyword>
<organism evidence="9 10">
    <name type="scientific">Paenibacillus rhizophilus</name>
    <dbReference type="NCBI Taxonomy" id="1850366"/>
    <lineage>
        <taxon>Bacteria</taxon>
        <taxon>Bacillati</taxon>
        <taxon>Bacillota</taxon>
        <taxon>Bacilli</taxon>
        <taxon>Bacillales</taxon>
        <taxon>Paenibacillaceae</taxon>
        <taxon>Paenibacillus</taxon>
    </lineage>
</organism>
<comment type="caution">
    <text evidence="9">The sequence shown here is derived from an EMBL/GenBank/DDBJ whole genome shotgun (WGS) entry which is preliminary data.</text>
</comment>
<evidence type="ECO:0000256" key="5">
    <source>
        <dbReference type="ARBA" id="ARBA00023163"/>
    </source>
</evidence>
<dbReference type="GO" id="GO:0006352">
    <property type="term" value="P:DNA-templated transcription initiation"/>
    <property type="evidence" value="ECO:0007669"/>
    <property type="project" value="InterPro"/>
</dbReference>
<keyword evidence="5 6" id="KW-0804">Transcription</keyword>
<evidence type="ECO:0000259" key="7">
    <source>
        <dbReference type="Pfam" id="PF04542"/>
    </source>
</evidence>
<dbReference type="AlphaFoldDB" id="A0A3N9PE13"/>
<evidence type="ECO:0000256" key="1">
    <source>
        <dbReference type="ARBA" id="ARBA00010641"/>
    </source>
</evidence>
<dbReference type="Proteomes" id="UP000282529">
    <property type="component" value="Unassembled WGS sequence"/>
</dbReference>
<sequence>MQRQARKIFEDHSSYIYGVALMITKSPAMADDVTQETFLRAFGKYHLYDSSRPIRPWLYRIAINITRSMQRKLRWQSLFGYVPERESGDSLEHIILDHERHAELWEAVSGLSKKQREVITLHYYAELPLRETAETLGISIGTCKSRLNAALEKLRSNCHFVSNPLPVKEGRK</sequence>
<name>A0A3N9PE13_9BACL</name>
<dbReference type="InterPro" id="IPR007627">
    <property type="entry name" value="RNA_pol_sigma70_r2"/>
</dbReference>
<dbReference type="CDD" id="cd06171">
    <property type="entry name" value="Sigma70_r4"/>
    <property type="match status" value="1"/>
</dbReference>
<comment type="similarity">
    <text evidence="1 6">Belongs to the sigma-70 factor family. ECF subfamily.</text>
</comment>
<dbReference type="InterPro" id="IPR039425">
    <property type="entry name" value="RNA_pol_sigma-70-like"/>
</dbReference>
<dbReference type="Gene3D" id="1.10.1740.10">
    <property type="match status" value="1"/>
</dbReference>
<protein>
    <recommendedName>
        <fullName evidence="6">RNA polymerase sigma factor</fullName>
    </recommendedName>
</protein>
<feature type="domain" description="RNA polymerase sigma factor 70 region 4 type 2" evidence="8">
    <location>
        <begin position="102"/>
        <end position="154"/>
    </location>
</feature>
<dbReference type="SUPFAM" id="SSF88946">
    <property type="entry name" value="Sigma2 domain of RNA polymerase sigma factors"/>
    <property type="match status" value="1"/>
</dbReference>
<keyword evidence="4 6" id="KW-0238">DNA-binding</keyword>
<accession>A0A3N9PE13</accession>
<proteinExistence type="inferred from homology"/>
<dbReference type="PANTHER" id="PTHR43133">
    <property type="entry name" value="RNA POLYMERASE ECF-TYPE SIGMA FACTO"/>
    <property type="match status" value="1"/>
</dbReference>
<dbReference type="SUPFAM" id="SSF88659">
    <property type="entry name" value="Sigma3 and sigma4 domains of RNA polymerase sigma factors"/>
    <property type="match status" value="1"/>
</dbReference>
<dbReference type="PROSITE" id="PS01063">
    <property type="entry name" value="SIGMA70_ECF"/>
    <property type="match status" value="1"/>
</dbReference>
<feature type="domain" description="RNA polymerase sigma-70 region 2" evidence="7">
    <location>
        <begin position="9"/>
        <end position="75"/>
    </location>
</feature>
<evidence type="ECO:0000256" key="6">
    <source>
        <dbReference type="RuleBase" id="RU000716"/>
    </source>
</evidence>
<dbReference type="PANTHER" id="PTHR43133:SF8">
    <property type="entry name" value="RNA POLYMERASE SIGMA FACTOR HI_1459-RELATED"/>
    <property type="match status" value="1"/>
</dbReference>